<dbReference type="InterPro" id="IPR052533">
    <property type="entry name" value="WalJ/YycJ-like"/>
</dbReference>
<dbReference type="PANTHER" id="PTHR47619:SF1">
    <property type="entry name" value="EXODEOXYRIBONUCLEASE WALJ"/>
    <property type="match status" value="1"/>
</dbReference>
<organism evidence="1 2">
    <name type="scientific">Faecalicatena acetigenes</name>
    <dbReference type="NCBI Taxonomy" id="2981790"/>
    <lineage>
        <taxon>Bacteria</taxon>
        <taxon>Bacillati</taxon>
        <taxon>Bacillota</taxon>
        <taxon>Clostridia</taxon>
        <taxon>Lachnospirales</taxon>
        <taxon>Lachnospiraceae</taxon>
        <taxon>Faecalicatena</taxon>
    </lineage>
</organism>
<evidence type="ECO:0008006" key="3">
    <source>
        <dbReference type="Google" id="ProtNLM"/>
    </source>
</evidence>
<dbReference type="InterPro" id="IPR036866">
    <property type="entry name" value="RibonucZ/Hydroxyglut_hydro"/>
</dbReference>
<keyword evidence="2" id="KW-1185">Reference proteome</keyword>
<comment type="caution">
    <text evidence="1">The sequence shown here is derived from an EMBL/GenBank/DDBJ whole genome shotgun (WGS) entry which is preliminary data.</text>
</comment>
<dbReference type="Gene3D" id="3.60.15.10">
    <property type="entry name" value="Ribonuclease Z/Hydroxyacylglutathione hydrolase-like"/>
    <property type="match status" value="1"/>
</dbReference>
<evidence type="ECO:0000313" key="2">
    <source>
        <dbReference type="Proteomes" id="UP001652394"/>
    </source>
</evidence>
<sequence>MLMKCIGSGSSGNGYALISDDEILLIECGVPAKEMLRAIDYQTSKVAGCLISHEHGDHAKYIKQYMKYGIKCYTSDEVQERIETIYGEKTVGMNRMHITKIGSFQAIPFQSPHNGTECDGFLIKHEKIGCLLFITDAEYCKYDFSKIGITHAMIECNYSEDYLDVEENQGKSSHVLQGHLELQTCKRLIQTINSTSLRSVGLLHLSSQNGNPERFREEIAELVDCDVDVWIAEKGIERELRLEPF</sequence>
<reference evidence="1 2" key="1">
    <citation type="journal article" date="2021" name="ISME Commun">
        <title>Automated analysis of genomic sequences facilitates high-throughput and comprehensive description of bacteria.</title>
        <authorList>
            <person name="Hitch T.C.A."/>
        </authorList>
    </citation>
    <scope>NUCLEOTIDE SEQUENCE [LARGE SCALE GENOMIC DNA]</scope>
    <source>
        <strain evidence="1 2">H2_18</strain>
    </source>
</reference>
<dbReference type="Proteomes" id="UP001652394">
    <property type="component" value="Unassembled WGS sequence"/>
</dbReference>
<dbReference type="PANTHER" id="PTHR47619">
    <property type="entry name" value="METALLO-HYDROLASE YYCJ-RELATED"/>
    <property type="match status" value="1"/>
</dbReference>
<evidence type="ECO:0000313" key="1">
    <source>
        <dbReference type="EMBL" id="MCU6748076.1"/>
    </source>
</evidence>
<proteinExistence type="predicted"/>
<name>A0ABT2TE65_9FIRM</name>
<accession>A0ABT2TE65</accession>
<dbReference type="Pfam" id="PF23023">
    <property type="entry name" value="Anti-Pycsar_Apyc1"/>
    <property type="match status" value="1"/>
</dbReference>
<dbReference type="EMBL" id="JAOQJX010000015">
    <property type="protein sequence ID" value="MCU6748076.1"/>
    <property type="molecule type" value="Genomic_DNA"/>
</dbReference>
<dbReference type="SUPFAM" id="SSF56281">
    <property type="entry name" value="Metallo-hydrolase/oxidoreductase"/>
    <property type="match status" value="1"/>
</dbReference>
<dbReference type="RefSeq" id="WP_267304182.1">
    <property type="nucleotide sequence ID" value="NZ_JAOQJX010000015.1"/>
</dbReference>
<gene>
    <name evidence="1" type="ORF">OCV51_10500</name>
</gene>
<protein>
    <recommendedName>
        <fullName evidence="3">Metallo-beta-lactamase domain-containing protein</fullName>
    </recommendedName>
</protein>